<dbReference type="Proteomes" id="UP000287330">
    <property type="component" value="Unassembled WGS sequence"/>
</dbReference>
<dbReference type="PROSITE" id="PS50005">
    <property type="entry name" value="TPR"/>
    <property type="match status" value="1"/>
</dbReference>
<feature type="signal peptide" evidence="1">
    <location>
        <begin position="1"/>
        <end position="18"/>
    </location>
</feature>
<comment type="function">
    <text evidence="1">Mediates coordination of peptidoglycan synthesis and outer membrane constriction during cell division.</text>
</comment>
<reference evidence="6" key="1">
    <citation type="journal article" date="2018" name="Front. Microbiol.">
        <title>Genome-Based Analysis Reveals the Taxonomy and Diversity of the Family Idiomarinaceae.</title>
        <authorList>
            <person name="Liu Y."/>
            <person name="Lai Q."/>
            <person name="Shao Z."/>
        </authorList>
    </citation>
    <scope>NUCLEOTIDE SEQUENCE [LARGE SCALE GENOMIC DNA]</scope>
    <source>
        <strain evidence="6">F23</strain>
    </source>
</reference>
<dbReference type="GO" id="GO:0070206">
    <property type="term" value="P:protein trimerization"/>
    <property type="evidence" value="ECO:0007669"/>
    <property type="project" value="InterPro"/>
</dbReference>
<feature type="chain" id="PRO_5019593748" description="Cell division coordinator CpoB" evidence="1">
    <location>
        <begin position="19"/>
        <end position="262"/>
    </location>
</feature>
<gene>
    <name evidence="5" type="primary">ygbF</name>
    <name evidence="1" type="synonym">cpoB</name>
    <name evidence="5" type="ORF">CWE25_08180</name>
</gene>
<keyword evidence="1" id="KW-0132">Cell division</keyword>
<dbReference type="Pfam" id="PF16331">
    <property type="entry name" value="TolA_bind_tri"/>
    <property type="match status" value="1"/>
</dbReference>
<comment type="subcellular location">
    <subcellularLocation>
        <location evidence="1">Periplasm</location>
    </subcellularLocation>
</comment>
<dbReference type="Pfam" id="PF13174">
    <property type="entry name" value="TPR_6"/>
    <property type="match status" value="1"/>
</dbReference>
<dbReference type="SMART" id="SM00028">
    <property type="entry name" value="TPR"/>
    <property type="match status" value="2"/>
</dbReference>
<dbReference type="RefSeq" id="WP_110574258.1">
    <property type="nucleotide sequence ID" value="NZ_PIPV01000005.1"/>
</dbReference>
<dbReference type="Gene3D" id="1.20.5.110">
    <property type="match status" value="1"/>
</dbReference>
<feature type="repeat" description="TPR" evidence="2">
    <location>
        <begin position="179"/>
        <end position="212"/>
    </location>
</feature>
<feature type="compositionally biased region" description="Low complexity" evidence="3">
    <location>
        <begin position="119"/>
        <end position="138"/>
    </location>
</feature>
<keyword evidence="2" id="KW-0802">TPR repeat</keyword>
<dbReference type="GO" id="GO:0043093">
    <property type="term" value="P:FtsZ-dependent cytokinesis"/>
    <property type="evidence" value="ECO:0007669"/>
    <property type="project" value="UniProtKB-UniRule"/>
</dbReference>
<proteinExistence type="inferred from homology"/>
<dbReference type="NCBIfam" id="TIGR02795">
    <property type="entry name" value="tol_pal_ybgF"/>
    <property type="match status" value="1"/>
</dbReference>
<keyword evidence="1" id="KW-0732">Signal</keyword>
<keyword evidence="1" id="KW-0574">Periplasm</keyword>
<keyword evidence="6" id="KW-1185">Reference proteome</keyword>
<sequence length="262" mass="29231" precursor="true">MKKSLLAICLLMPAAAMAQAPVSSLNQSASSLEQRLATIERMLDARQGAQLEMLNTLSSLQQDVAELRGITEEHEYRLEQLLERQREIYQEIDRRFSQLKQQGGGSSYSMDDMQTVPTSSDSGGSSASSNGSSGYSANMSENDAYDKAIALVLEDKRYDAAIPAFESFLQNFPNSTYVPNAHYWLGQLLYAQQEYQKAHDHFKQVVDNYPDSNKRADCLLKLGVIAAEQGKTADAKTFYQRVLNEYSDSTEANLAKQRLSNL</sequence>
<dbReference type="InterPro" id="IPR014162">
    <property type="entry name" value="CpoB_C"/>
</dbReference>
<dbReference type="InterPro" id="IPR034706">
    <property type="entry name" value="CpoB"/>
</dbReference>
<keyword evidence="1" id="KW-0131">Cell cycle</keyword>
<dbReference type="InterPro" id="IPR032519">
    <property type="entry name" value="YbgF_tri"/>
</dbReference>
<evidence type="ECO:0000313" key="5">
    <source>
        <dbReference type="EMBL" id="RUO53856.1"/>
    </source>
</evidence>
<evidence type="ECO:0000259" key="4">
    <source>
        <dbReference type="Pfam" id="PF16331"/>
    </source>
</evidence>
<dbReference type="EMBL" id="PIPV01000005">
    <property type="protein sequence ID" value="RUO53856.1"/>
    <property type="molecule type" value="Genomic_DNA"/>
</dbReference>
<feature type="region of interest" description="Disordered" evidence="3">
    <location>
        <begin position="100"/>
        <end position="138"/>
    </location>
</feature>
<evidence type="ECO:0000256" key="1">
    <source>
        <dbReference type="HAMAP-Rule" id="MF_02066"/>
    </source>
</evidence>
<evidence type="ECO:0000256" key="3">
    <source>
        <dbReference type="SAM" id="MobiDB-lite"/>
    </source>
</evidence>
<comment type="caution">
    <text evidence="5">The sequence shown here is derived from an EMBL/GenBank/DDBJ whole genome shotgun (WGS) entry which is preliminary data.</text>
</comment>
<dbReference type="Gene3D" id="1.25.40.10">
    <property type="entry name" value="Tetratricopeptide repeat domain"/>
    <property type="match status" value="1"/>
</dbReference>
<dbReference type="OrthoDB" id="9768142at2"/>
<evidence type="ECO:0000313" key="6">
    <source>
        <dbReference type="Proteomes" id="UP000287330"/>
    </source>
</evidence>
<dbReference type="InterPro" id="IPR011990">
    <property type="entry name" value="TPR-like_helical_dom_sf"/>
</dbReference>
<dbReference type="GO" id="GO:0030288">
    <property type="term" value="C:outer membrane-bounded periplasmic space"/>
    <property type="evidence" value="ECO:0007669"/>
    <property type="project" value="UniProtKB-UniRule"/>
</dbReference>
<dbReference type="Pfam" id="PF13424">
    <property type="entry name" value="TPR_12"/>
    <property type="match status" value="1"/>
</dbReference>
<name>A0A432XYR2_9GAMM</name>
<protein>
    <recommendedName>
        <fullName evidence="1">Cell division coordinator CpoB</fullName>
    </recommendedName>
</protein>
<organism evidence="5 6">
    <name type="scientific">Idiomarina fontislapidosi</name>
    <dbReference type="NCBI Taxonomy" id="263723"/>
    <lineage>
        <taxon>Bacteria</taxon>
        <taxon>Pseudomonadati</taxon>
        <taxon>Pseudomonadota</taxon>
        <taxon>Gammaproteobacteria</taxon>
        <taxon>Alteromonadales</taxon>
        <taxon>Idiomarinaceae</taxon>
        <taxon>Idiomarina</taxon>
    </lineage>
</organism>
<dbReference type="SUPFAM" id="SSF48452">
    <property type="entry name" value="TPR-like"/>
    <property type="match status" value="1"/>
</dbReference>
<accession>A0A432XYR2</accession>
<feature type="domain" description="YbgF trimerisation" evidence="4">
    <location>
        <begin position="31"/>
        <end position="103"/>
    </location>
</feature>
<evidence type="ECO:0000256" key="2">
    <source>
        <dbReference type="PROSITE-ProRule" id="PRU00339"/>
    </source>
</evidence>
<dbReference type="HAMAP" id="MF_02066">
    <property type="entry name" value="CpoB"/>
    <property type="match status" value="1"/>
</dbReference>
<dbReference type="AlphaFoldDB" id="A0A432XYR2"/>
<comment type="similarity">
    <text evidence="1">Belongs to the CpoB family.</text>
</comment>
<dbReference type="InterPro" id="IPR019734">
    <property type="entry name" value="TPR_rpt"/>
</dbReference>